<feature type="region of interest" description="Disordered" evidence="1">
    <location>
        <begin position="222"/>
        <end position="241"/>
    </location>
</feature>
<evidence type="ECO:0000313" key="2">
    <source>
        <dbReference type="EMBL" id="KAF1840992.1"/>
    </source>
</evidence>
<dbReference type="AlphaFoldDB" id="A0A9P4G8I1"/>
<dbReference type="RefSeq" id="XP_040783555.1">
    <property type="nucleotide sequence ID" value="XM_040927156.1"/>
</dbReference>
<dbReference type="EMBL" id="ML976619">
    <property type="protein sequence ID" value="KAF1840992.1"/>
    <property type="molecule type" value="Genomic_DNA"/>
</dbReference>
<gene>
    <name evidence="2" type="ORF">K460DRAFT_196161</name>
</gene>
<keyword evidence="3" id="KW-1185">Reference proteome</keyword>
<comment type="caution">
    <text evidence="2">The sequence shown here is derived from an EMBL/GenBank/DDBJ whole genome shotgun (WGS) entry which is preliminary data.</text>
</comment>
<evidence type="ECO:0000313" key="3">
    <source>
        <dbReference type="Proteomes" id="UP000800039"/>
    </source>
</evidence>
<proteinExistence type="predicted"/>
<dbReference type="OrthoDB" id="8922241at2759"/>
<accession>A0A9P4G8I1</accession>
<dbReference type="Proteomes" id="UP000800039">
    <property type="component" value="Unassembled WGS sequence"/>
</dbReference>
<protein>
    <submittedName>
        <fullName evidence="2">Uncharacterized protein</fullName>
    </submittedName>
</protein>
<name>A0A9P4G8I1_9PLEO</name>
<sequence length="511" mass="58057">MHIQIESRSGWRFTVTSSDHNVVKETTRPRTKSFVNYDSKKTSTVGDEPPTPKLTSKVSRRRSFRKRVGRFLVHFRMHPEDTAFTNCDASDLLPPYEHRQEHYELPADSLLQELPDFIPEIFGEYSFELGCHDEHHVEYSPMDYVNHQSAPSWSQVPNKRSYPTIGYAIPPASQSIATPVYNPSPNTAYQLCALPGIIRGGQSDNSSPVSPFTPKLEVGLGTQQQSDSGFSNGNVSPHDSISPVVHQYATDGAVYQEMQGYPYCPTLTTPARAYSTVLPASPTPTTDNDSFNYQHYTNLHSTSSSSFRNLTPYLQPSQESLTSQQSIPNPETPWFDYEDHRPDSWENIGSARARQMIQEPGMIDRDNINHWSQGIVPDERHSLALSPTELCGHETVLTNNYPNEDTTLEYPPMVCNDCGTEFHGKYADLLRTSLQSRHSLTLYNRYRQGNLRRHVRETHSLLKSAVGKACRVCKQVYNRTDAKRKHEWKKHRLPDAKPNKRAKLMIPVATY</sequence>
<reference evidence="2" key="1">
    <citation type="submission" date="2020-01" db="EMBL/GenBank/DDBJ databases">
        <authorList>
            <consortium name="DOE Joint Genome Institute"/>
            <person name="Haridas S."/>
            <person name="Albert R."/>
            <person name="Binder M."/>
            <person name="Bloem J."/>
            <person name="Labutti K."/>
            <person name="Salamov A."/>
            <person name="Andreopoulos B."/>
            <person name="Baker S.E."/>
            <person name="Barry K."/>
            <person name="Bills G."/>
            <person name="Bluhm B.H."/>
            <person name="Cannon C."/>
            <person name="Castanera R."/>
            <person name="Culley D.E."/>
            <person name="Daum C."/>
            <person name="Ezra D."/>
            <person name="Gonzalez J.B."/>
            <person name="Henrissat B."/>
            <person name="Kuo A."/>
            <person name="Liang C."/>
            <person name="Lipzen A."/>
            <person name="Lutzoni F."/>
            <person name="Magnuson J."/>
            <person name="Mondo S."/>
            <person name="Nolan M."/>
            <person name="Ohm R."/>
            <person name="Pangilinan J."/>
            <person name="Park H.-J."/>
            <person name="Ramirez L."/>
            <person name="Alfaro M."/>
            <person name="Sun H."/>
            <person name="Tritt A."/>
            <person name="Yoshinaga Y."/>
            <person name="Zwiers L.-H."/>
            <person name="Turgeon B.G."/>
            <person name="Goodwin S.B."/>
            <person name="Spatafora J.W."/>
            <person name="Crous P.W."/>
            <person name="Grigoriev I.V."/>
        </authorList>
    </citation>
    <scope>NUCLEOTIDE SEQUENCE</scope>
    <source>
        <strain evidence="2">CBS 394.84</strain>
    </source>
</reference>
<feature type="compositionally biased region" description="Polar residues" evidence="1">
    <location>
        <begin position="222"/>
        <end position="239"/>
    </location>
</feature>
<dbReference type="GeneID" id="63844408"/>
<evidence type="ECO:0000256" key="1">
    <source>
        <dbReference type="SAM" id="MobiDB-lite"/>
    </source>
</evidence>
<organism evidence="2 3">
    <name type="scientific">Cucurbitaria berberidis CBS 394.84</name>
    <dbReference type="NCBI Taxonomy" id="1168544"/>
    <lineage>
        <taxon>Eukaryota</taxon>
        <taxon>Fungi</taxon>
        <taxon>Dikarya</taxon>
        <taxon>Ascomycota</taxon>
        <taxon>Pezizomycotina</taxon>
        <taxon>Dothideomycetes</taxon>
        <taxon>Pleosporomycetidae</taxon>
        <taxon>Pleosporales</taxon>
        <taxon>Pleosporineae</taxon>
        <taxon>Cucurbitariaceae</taxon>
        <taxon>Cucurbitaria</taxon>
    </lineage>
</organism>